<reference evidence="2 3" key="1">
    <citation type="journal article" date="2007" name="Science">
        <title>Sea anemone genome reveals ancestral eumetazoan gene repertoire and genomic organization.</title>
        <authorList>
            <person name="Putnam N.H."/>
            <person name="Srivastava M."/>
            <person name="Hellsten U."/>
            <person name="Dirks B."/>
            <person name="Chapman J."/>
            <person name="Salamov A."/>
            <person name="Terry A."/>
            <person name="Shapiro H."/>
            <person name="Lindquist E."/>
            <person name="Kapitonov V.V."/>
            <person name="Jurka J."/>
            <person name="Genikhovich G."/>
            <person name="Grigoriev I.V."/>
            <person name="Lucas S.M."/>
            <person name="Steele R.E."/>
            <person name="Finnerty J.R."/>
            <person name="Technau U."/>
            <person name="Martindale M.Q."/>
            <person name="Rokhsar D.S."/>
        </authorList>
    </citation>
    <scope>NUCLEOTIDE SEQUENCE [LARGE SCALE GENOMIC DNA]</scope>
    <source>
        <strain evidence="3">CH2 X CH6</strain>
    </source>
</reference>
<feature type="region of interest" description="Disordered" evidence="1">
    <location>
        <begin position="387"/>
        <end position="439"/>
    </location>
</feature>
<feature type="compositionally biased region" description="Basic and acidic residues" evidence="1">
    <location>
        <begin position="16"/>
        <end position="31"/>
    </location>
</feature>
<dbReference type="STRING" id="45351.A7S2Z8"/>
<dbReference type="AlphaFoldDB" id="A7S2Z8"/>
<accession>A7S2Z8</accession>
<dbReference type="HOGENOM" id="CLU_256918_0_0_1"/>
<dbReference type="eggNOG" id="ENOG502S2VZ">
    <property type="taxonomic scope" value="Eukaryota"/>
</dbReference>
<evidence type="ECO:0000256" key="1">
    <source>
        <dbReference type="SAM" id="MobiDB-lite"/>
    </source>
</evidence>
<dbReference type="Proteomes" id="UP000001593">
    <property type="component" value="Unassembled WGS sequence"/>
</dbReference>
<keyword evidence="3" id="KW-1185">Reference proteome</keyword>
<name>A7S2Z8_NEMVE</name>
<protein>
    <submittedName>
        <fullName evidence="2">Uncharacterized protein</fullName>
    </submittedName>
</protein>
<dbReference type="OMA" id="MELWTEN"/>
<feature type="compositionally biased region" description="Low complexity" evidence="1">
    <location>
        <begin position="427"/>
        <end position="439"/>
    </location>
</feature>
<sequence>MATVQPNFKQGPLSPHRRDSNQQSISRDRHQVSPPLSVTVIPRHSHLSFGPAQNSHSSGRISSQDILNKYLDDTGLLEVFNSWTLLLSGLEDLPYNPYPTLAWYARRNAERFVSLMSDLSCLCKFYYNYRFHMHEVDEGKLLQIVDGEVYTVGIHIARTIGSPTLWGLYPILKAVNPQYLTKFSWLMTTMTTSLENEDSNDYSFVMHHAITVLVGPCVFYGSIHSEVTSLQFRLEYGIAGPHIDGAATLFAENVHKNIMETEEKSHIVLDITIPVLHMEDEWNTELWKYDDIANNPIGFISSVKTAALNSKKISAKCVFFLDPERRAYQIGQKQYNFNFIRVLQQGTSCLSSLPYLSAFEGVFESHSPVRNYLAWFENVNIPEKPVQFREPTTSNTTRSRGISSLWSRPSKQQRQASGCPSNTTQEGGDLLSASDSSVSLADGPYADEVQNTLRNHFKMMISSLPGEENLFPMLHYIILLLLMDRDNEESLECLLEAMHLVQSSSYKLHLIIEKNFHLQDLIKHFLAKESSDSHLVQSQYLDYRRSIQMLFFNELQERSREYMVAGRVLLEKLDAIAIKPTSPNQTRALPLCDEVLKELDVINRYCTTVMMGMVDDALSFCPHLVRHFPTLEDKTRDLSSFRHTKHGVEMPSLMTQDNMFLNVEQGKQAIGLQGPIATSSTRLKYFVDTRFDETLETFLGDLLSGSCLPPNPYPRLVSHLRLAANSMELLGEKRDRLLSKLLPDSAQLVDSQNHIFHPPGCEAYGTLSAVSSIDSRAYNELLEKLRFVINKVNPCITEIGFKATVGACLTGFSPLYGRLMPYVHEIELEEHYFIRGPRHAKADAIQYFNKLGVFLGLAEVRRSLQEIVPTQRRKAFVALLTSTVNAKQPVYIKVYVQMDWRLVLVKKSFMLHYIEGAFTKYERFYTKSPLGLYQNVFSSQEVASLFVRSCGPQDRGDPCGGANLSLSMVHVDHVIERARHDGNYLDIYRWLLTRSLMKQESSFVFEAWCMMHSTPAQLEYLQTLNRTLQALVYEELSRTFAPASQDADHSSMLDAGVLGWMFDVYCAKLGGVLERGTCMAPSGLMIMLQEKLDIVTESYSSSRESRLLITETTPLILNDINELLQPLIDASAADLYYACVRIEEGLRSYDVISTEVTGRRTPQGTR</sequence>
<evidence type="ECO:0000313" key="3">
    <source>
        <dbReference type="Proteomes" id="UP000001593"/>
    </source>
</evidence>
<gene>
    <name evidence="2" type="ORF">NEMVEDRAFT_v1g242487</name>
</gene>
<dbReference type="InParanoid" id="A7S2Z8"/>
<feature type="region of interest" description="Disordered" evidence="1">
    <location>
        <begin position="1"/>
        <end position="32"/>
    </location>
</feature>
<organism evidence="2 3">
    <name type="scientific">Nematostella vectensis</name>
    <name type="common">Starlet sea anemone</name>
    <dbReference type="NCBI Taxonomy" id="45351"/>
    <lineage>
        <taxon>Eukaryota</taxon>
        <taxon>Metazoa</taxon>
        <taxon>Cnidaria</taxon>
        <taxon>Anthozoa</taxon>
        <taxon>Hexacorallia</taxon>
        <taxon>Actiniaria</taxon>
        <taxon>Edwardsiidae</taxon>
        <taxon>Nematostella</taxon>
    </lineage>
</organism>
<feature type="compositionally biased region" description="Polar residues" evidence="1">
    <location>
        <begin position="390"/>
        <end position="426"/>
    </location>
</feature>
<evidence type="ECO:0000313" key="2">
    <source>
        <dbReference type="EMBL" id="EDO41913.1"/>
    </source>
</evidence>
<proteinExistence type="predicted"/>
<dbReference type="PhylomeDB" id="A7S2Z8"/>
<dbReference type="EMBL" id="DS469571">
    <property type="protein sequence ID" value="EDO41913.1"/>
    <property type="molecule type" value="Genomic_DNA"/>
</dbReference>